<evidence type="ECO:0000259" key="3">
    <source>
        <dbReference type="Pfam" id="PF00294"/>
    </source>
</evidence>
<protein>
    <recommendedName>
        <fullName evidence="3">Carbohydrate kinase PfkB domain-containing protein</fullName>
    </recommendedName>
</protein>
<proteinExistence type="predicted"/>
<comment type="caution">
    <text evidence="4">The sequence shown here is derived from an EMBL/GenBank/DDBJ whole genome shotgun (WGS) entry which is preliminary data.</text>
</comment>
<evidence type="ECO:0000256" key="2">
    <source>
        <dbReference type="ARBA" id="ARBA00022777"/>
    </source>
</evidence>
<evidence type="ECO:0000256" key="1">
    <source>
        <dbReference type="ARBA" id="ARBA00022679"/>
    </source>
</evidence>
<dbReference type="PANTHER" id="PTHR10584">
    <property type="entry name" value="SUGAR KINASE"/>
    <property type="match status" value="1"/>
</dbReference>
<dbReference type="AlphaFoldDB" id="A0A2M6YSL3"/>
<dbReference type="GO" id="GO:0016301">
    <property type="term" value="F:kinase activity"/>
    <property type="evidence" value="ECO:0007669"/>
    <property type="project" value="UniProtKB-KW"/>
</dbReference>
<dbReference type="InterPro" id="IPR011611">
    <property type="entry name" value="PfkB_dom"/>
</dbReference>
<dbReference type="EMBL" id="PEWY01000171">
    <property type="protein sequence ID" value="PIU36435.1"/>
    <property type="molecule type" value="Genomic_DNA"/>
</dbReference>
<keyword evidence="1" id="KW-0808">Transferase</keyword>
<evidence type="ECO:0000313" key="4">
    <source>
        <dbReference type="EMBL" id="PIU36435.1"/>
    </source>
</evidence>
<reference evidence="5" key="1">
    <citation type="submission" date="2017-09" db="EMBL/GenBank/DDBJ databases">
        <title>Depth-based differentiation of microbial function through sediment-hosted aquifers and enrichment of novel symbionts in the deep terrestrial subsurface.</title>
        <authorList>
            <person name="Probst A.J."/>
            <person name="Ladd B."/>
            <person name="Jarett J.K."/>
            <person name="Geller-Mcgrath D.E."/>
            <person name="Sieber C.M.K."/>
            <person name="Emerson J.B."/>
            <person name="Anantharaman K."/>
            <person name="Thomas B.C."/>
            <person name="Malmstrom R."/>
            <person name="Stieglmeier M."/>
            <person name="Klingl A."/>
            <person name="Woyke T."/>
            <person name="Ryan C.M."/>
            <person name="Banfield J.F."/>
        </authorList>
    </citation>
    <scope>NUCLEOTIDE SEQUENCE [LARGE SCALE GENOMIC DNA]</scope>
</reference>
<dbReference type="PANTHER" id="PTHR10584:SF166">
    <property type="entry name" value="RIBOKINASE"/>
    <property type="match status" value="1"/>
</dbReference>
<gene>
    <name evidence="4" type="ORF">COT02_06055</name>
</gene>
<evidence type="ECO:0000313" key="5">
    <source>
        <dbReference type="Proteomes" id="UP000230184"/>
    </source>
</evidence>
<dbReference type="SUPFAM" id="SSF53613">
    <property type="entry name" value="Ribokinase-like"/>
    <property type="match status" value="1"/>
</dbReference>
<accession>A0A2M6YSL3</accession>
<organism evidence="4 5">
    <name type="scientific">Candidatus Roizmanbacteria bacterium CG07_land_8_20_14_0_80_34_15</name>
    <dbReference type="NCBI Taxonomy" id="1974849"/>
    <lineage>
        <taxon>Bacteria</taxon>
        <taxon>Candidatus Roizmaniibacteriota</taxon>
    </lineage>
</organism>
<feature type="domain" description="Carbohydrate kinase PfkB" evidence="3">
    <location>
        <begin position="33"/>
        <end position="299"/>
    </location>
</feature>
<dbReference type="Proteomes" id="UP000230184">
    <property type="component" value="Unassembled WGS sequence"/>
</dbReference>
<keyword evidence="2" id="KW-0418">Kinase</keyword>
<dbReference type="Gene3D" id="3.40.1190.20">
    <property type="match status" value="1"/>
</dbReference>
<dbReference type="PROSITE" id="PS00583">
    <property type="entry name" value="PFKB_KINASES_1"/>
    <property type="match status" value="1"/>
</dbReference>
<dbReference type="InterPro" id="IPR002173">
    <property type="entry name" value="Carboh/pur_kinase_PfkB_CS"/>
</dbReference>
<sequence>MYDLISVGNIAIDLYYKGNALTNKDGRFQLAIGGKYHADYFHEDIGGGGCNVAVGVAKHGLKTALFARIGNNNFKQTILERLKQKNVSIEFCQFEENYNIVSSILLTETGERTIISYDTPGHMVKKFFLHDQLKNAKNIYVSSLSNVSLEDKIEIISYLKGDQTMTFVNLSITDCKREPEALYKIFDSLDVLIINAHEYSELIKKPYEEINFQNLELTLPYLKNRILIITDAEKGSYGYYKNKKYFQKAVEPKKIVDTTGCGDAYTAGFVAQYLKSKDIKFSMESGAKYAAEKLERIGAN</sequence>
<dbReference type="Pfam" id="PF00294">
    <property type="entry name" value="PfkB"/>
    <property type="match status" value="1"/>
</dbReference>
<name>A0A2M6YSL3_9BACT</name>
<dbReference type="InterPro" id="IPR029056">
    <property type="entry name" value="Ribokinase-like"/>
</dbReference>